<gene>
    <name evidence="2" type="ORF">ACFSUB_08305</name>
</gene>
<name>A0ABW5T274_9BACI</name>
<evidence type="ECO:0000256" key="1">
    <source>
        <dbReference type="SAM" id="MobiDB-lite"/>
    </source>
</evidence>
<feature type="region of interest" description="Disordered" evidence="1">
    <location>
        <begin position="106"/>
        <end position="125"/>
    </location>
</feature>
<protein>
    <recommendedName>
        <fullName evidence="4">P27 family phage terminase small subunit</fullName>
    </recommendedName>
</protein>
<comment type="caution">
    <text evidence="2">The sequence shown here is derived from an EMBL/GenBank/DDBJ whole genome shotgun (WGS) entry which is preliminary data.</text>
</comment>
<evidence type="ECO:0008006" key="4">
    <source>
        <dbReference type="Google" id="ProtNLM"/>
    </source>
</evidence>
<keyword evidence="3" id="KW-1185">Reference proteome</keyword>
<sequence>MAGNEQLSKQELREKAIKKEFNRLKRTFKNFDLDKKRLAAAEGLMQESAFMRVTLEELKKDITENGAVDEMSQGEYTIMRESPAAKTYNTMIQRYTTVNKELFNLLPKDKPKPEDDGFESFVNAK</sequence>
<dbReference type="EMBL" id="JBHUML010000002">
    <property type="protein sequence ID" value="MFD2705467.1"/>
    <property type="molecule type" value="Genomic_DNA"/>
</dbReference>
<proteinExistence type="predicted"/>
<reference evidence="3" key="1">
    <citation type="journal article" date="2019" name="Int. J. Syst. Evol. Microbiol.">
        <title>The Global Catalogue of Microorganisms (GCM) 10K type strain sequencing project: providing services to taxonomists for standard genome sequencing and annotation.</title>
        <authorList>
            <consortium name="The Broad Institute Genomics Platform"/>
            <consortium name="The Broad Institute Genome Sequencing Center for Infectious Disease"/>
            <person name="Wu L."/>
            <person name="Ma J."/>
        </authorList>
    </citation>
    <scope>NUCLEOTIDE SEQUENCE [LARGE SCALE GENOMIC DNA]</scope>
    <source>
        <strain evidence="3">KCTC 33792</strain>
    </source>
</reference>
<dbReference type="RefSeq" id="WP_380712709.1">
    <property type="nucleotide sequence ID" value="NZ_JBHUML010000002.1"/>
</dbReference>
<accession>A0ABW5T274</accession>
<evidence type="ECO:0000313" key="3">
    <source>
        <dbReference type="Proteomes" id="UP001597520"/>
    </source>
</evidence>
<evidence type="ECO:0000313" key="2">
    <source>
        <dbReference type="EMBL" id="MFD2705467.1"/>
    </source>
</evidence>
<dbReference type="Proteomes" id="UP001597520">
    <property type="component" value="Unassembled WGS sequence"/>
</dbReference>
<organism evidence="2 3">
    <name type="scientific">Salibacterium lacus</name>
    <dbReference type="NCBI Taxonomy" id="1898109"/>
    <lineage>
        <taxon>Bacteria</taxon>
        <taxon>Bacillati</taxon>
        <taxon>Bacillota</taxon>
        <taxon>Bacilli</taxon>
        <taxon>Bacillales</taxon>
        <taxon>Bacillaceae</taxon>
    </lineage>
</organism>